<accession>A0A024V1K6</accession>
<feature type="coiled-coil region" evidence="1">
    <location>
        <begin position="86"/>
        <end position="157"/>
    </location>
</feature>
<dbReference type="SMR" id="A0A024V1K6"/>
<dbReference type="Gene3D" id="1.20.58.2190">
    <property type="match status" value="1"/>
</dbReference>
<organism evidence="2 3">
    <name type="scientific">Plasmodium falciparum Vietnam Oak-Knoll</name>
    <name type="common">FVO</name>
    <dbReference type="NCBI Taxonomy" id="1036723"/>
    <lineage>
        <taxon>Eukaryota</taxon>
        <taxon>Sar</taxon>
        <taxon>Alveolata</taxon>
        <taxon>Apicomplexa</taxon>
        <taxon>Aconoidasida</taxon>
        <taxon>Haemosporida</taxon>
        <taxon>Plasmodiidae</taxon>
        <taxon>Plasmodium</taxon>
        <taxon>Plasmodium (Laverania)</taxon>
    </lineage>
</organism>
<proteinExistence type="predicted"/>
<reference evidence="2 3" key="1">
    <citation type="submission" date="2013-02" db="EMBL/GenBank/DDBJ databases">
        <title>The Genome Annotation of Plasmodium falciparum Vietnam Oak-Knoll (FVO).</title>
        <authorList>
            <consortium name="The Broad Institute Genome Sequencing Platform"/>
            <consortium name="The Broad Institute Genome Sequencing Center for Infectious Disease"/>
            <person name="Neafsey D."/>
            <person name="Hoffman S."/>
            <person name="Volkman S."/>
            <person name="Rosenthal P."/>
            <person name="Walker B."/>
            <person name="Young S.K."/>
            <person name="Zeng Q."/>
            <person name="Gargeya S."/>
            <person name="Fitzgerald M."/>
            <person name="Haas B."/>
            <person name="Abouelleil A."/>
            <person name="Allen A.W."/>
            <person name="Alvarado L."/>
            <person name="Arachchi H.M."/>
            <person name="Berlin A.M."/>
            <person name="Chapman S.B."/>
            <person name="Gainer-Dewar J."/>
            <person name="Goldberg J."/>
            <person name="Griggs A."/>
            <person name="Gujja S."/>
            <person name="Hansen M."/>
            <person name="Howarth C."/>
            <person name="Imamovic A."/>
            <person name="Ireland A."/>
            <person name="Larimer J."/>
            <person name="McCowan C."/>
            <person name="Murphy C."/>
            <person name="Pearson M."/>
            <person name="Poon T.W."/>
            <person name="Priest M."/>
            <person name="Roberts A."/>
            <person name="Saif S."/>
            <person name="Shea T."/>
            <person name="Sisk P."/>
            <person name="Sykes S."/>
            <person name="Wortman J."/>
            <person name="Nusbaum C."/>
            <person name="Birren B."/>
        </authorList>
    </citation>
    <scope>NUCLEOTIDE SEQUENCE [LARGE SCALE GENOMIC DNA]</scope>
    <source>
        <strain evidence="3">Vietnam Oak-Knoll (FVO)</strain>
    </source>
</reference>
<dbReference type="EMBL" id="KI925136">
    <property type="protein sequence ID" value="ETW16888.1"/>
    <property type="molecule type" value="Genomic_DNA"/>
</dbReference>
<dbReference type="OrthoDB" id="336240at2759"/>
<dbReference type="SUPFAM" id="SSF143503">
    <property type="entry name" value="PUG domain-like"/>
    <property type="match status" value="1"/>
</dbReference>
<keyword evidence="1" id="KW-0175">Coiled coil</keyword>
<dbReference type="Proteomes" id="UP000030690">
    <property type="component" value="Unassembled WGS sequence"/>
</dbReference>
<evidence type="ECO:0000313" key="3">
    <source>
        <dbReference type="Proteomes" id="UP000030690"/>
    </source>
</evidence>
<dbReference type="InterPro" id="IPR036339">
    <property type="entry name" value="PUB-like_dom_sf"/>
</dbReference>
<dbReference type="AlphaFoldDB" id="A0A024V1K6"/>
<name>A0A024V1K6_PLAFA</name>
<reference evidence="2 3" key="2">
    <citation type="submission" date="2013-02" db="EMBL/GenBank/DDBJ databases">
        <title>The Genome Sequence of Plasmodium falciparum Vietnam Oak-Knoll (FVO).</title>
        <authorList>
            <consortium name="The Broad Institute Genome Sequencing Platform"/>
            <consortium name="The Broad Institute Genome Sequencing Center for Infectious Disease"/>
            <person name="Neafsey D."/>
            <person name="Cheeseman I."/>
            <person name="Volkman S."/>
            <person name="Adams J."/>
            <person name="Walker B."/>
            <person name="Young S.K."/>
            <person name="Zeng Q."/>
            <person name="Gargeya S."/>
            <person name="Fitzgerald M."/>
            <person name="Haas B."/>
            <person name="Abouelleil A."/>
            <person name="Alvarado L."/>
            <person name="Arachchi H.M."/>
            <person name="Berlin A.M."/>
            <person name="Chapman S.B."/>
            <person name="Dewar J."/>
            <person name="Goldberg J."/>
            <person name="Griggs A."/>
            <person name="Gujja S."/>
            <person name="Hansen M."/>
            <person name="Howarth C."/>
            <person name="Imamovic A."/>
            <person name="Larimer J."/>
            <person name="McCowan C."/>
            <person name="Murphy C."/>
            <person name="Neiman D."/>
            <person name="Pearson M."/>
            <person name="Priest M."/>
            <person name="Roberts A."/>
            <person name="Saif S."/>
            <person name="Shea T."/>
            <person name="Sisk P."/>
            <person name="Sykes S."/>
            <person name="Wortman J."/>
            <person name="Nusbaum C."/>
            <person name="Birren B."/>
        </authorList>
    </citation>
    <scope>NUCLEOTIDE SEQUENCE [LARGE SCALE GENOMIC DNA]</scope>
    <source>
        <strain evidence="3">Vietnam Oak-Knoll (FVO)</strain>
    </source>
</reference>
<dbReference type="CDD" id="cd09212">
    <property type="entry name" value="PUB"/>
    <property type="match status" value="1"/>
</dbReference>
<gene>
    <name evidence="2" type="ORF">PFFVO_04153</name>
</gene>
<feature type="coiled-coil region" evidence="1">
    <location>
        <begin position="251"/>
        <end position="281"/>
    </location>
</feature>
<sequence>MTDYKVASTCIEELKEICSELLNAKEEEVFNKLSLYDEFEEKIKKIQPIITRIRIRRNETNEEKKIYGEKMIKNVDILLERFDILYNIYEEELTIFKENYEIEKNRKIEKMLLEENEKKKNEKELLNRGRIKTQIEQEEILRRNLEKENLLKKEQEEYDNKMYRIETMKTIIKEKCNFLYDEISNACNKYETIKYIYTQLNGNNVNFNNIFTNIINDNYNDNENEILLNNSIYFIDCIYMIYKNNEFKLFKEALKNLIEYLEELIKNIDNQQLKLINLMNKTFQKNILSKKGILFLFILIGFVLKKPDEIKPLLKNINTDINYENIYIYLEEPNITTNYDQWKLWFQHIQKCLTILCTFFRHIHKFSDVPDDEKIKFIFLYLKEKFSNEQNVSTLGT</sequence>
<evidence type="ECO:0000313" key="2">
    <source>
        <dbReference type="EMBL" id="ETW16888.1"/>
    </source>
</evidence>
<protein>
    <submittedName>
        <fullName evidence="2">Uncharacterized protein</fullName>
    </submittedName>
</protein>
<evidence type="ECO:0000256" key="1">
    <source>
        <dbReference type="SAM" id="Coils"/>
    </source>
</evidence>